<dbReference type="InterPro" id="IPR014923">
    <property type="entry name" value="DUF1802"/>
</dbReference>
<dbReference type="Proteomes" id="UP000604661">
    <property type="component" value="Unassembled WGS sequence"/>
</dbReference>
<organism evidence="1 2">
    <name type="scientific">Nostoc linckia FACHB-391</name>
    <dbReference type="NCBI Taxonomy" id="2692906"/>
    <lineage>
        <taxon>Bacteria</taxon>
        <taxon>Bacillati</taxon>
        <taxon>Cyanobacteriota</taxon>
        <taxon>Cyanophyceae</taxon>
        <taxon>Nostocales</taxon>
        <taxon>Nostocaceae</taxon>
        <taxon>Nostoc</taxon>
    </lineage>
</organism>
<evidence type="ECO:0000313" key="1">
    <source>
        <dbReference type="EMBL" id="MBD2565747.1"/>
    </source>
</evidence>
<comment type="caution">
    <text evidence="1">The sequence shown here is derived from an EMBL/GenBank/DDBJ whole genome shotgun (WGS) entry which is preliminary data.</text>
</comment>
<dbReference type="PIRSF" id="PIRSF018957">
    <property type="entry name" value="UCP018957"/>
    <property type="match status" value="1"/>
</dbReference>
<protein>
    <submittedName>
        <fullName evidence="1">DUF1802 family protein</fullName>
    </submittedName>
</protein>
<keyword evidence="2" id="KW-1185">Reference proteome</keyword>
<proteinExistence type="predicted"/>
<dbReference type="Pfam" id="PF08819">
    <property type="entry name" value="DUF1802"/>
    <property type="match status" value="1"/>
</dbReference>
<dbReference type="EMBL" id="JACJTE010000108">
    <property type="protein sequence ID" value="MBD2565747.1"/>
    <property type="molecule type" value="Genomic_DNA"/>
</dbReference>
<sequence>MLMELTTTFHALKEWAVAVNALENGKTIMLLRKGGIHERNGHFQVAHKQILLYPTYEHQQAFMLKAEYADHVYPVTSGWHPETVRIGSWAEITDILPVSDEFLVNALLPFHIWNEHFISDRLKWKPRQPLYILLLRAYKLPEQEIPYYPKYGGCKSWIDLEQPIHLQGAQPVLSDFAYTQLVQTIRQIVGDKLYAPSF</sequence>
<gene>
    <name evidence="1" type="ORF">H6G95_35350</name>
</gene>
<dbReference type="RefSeq" id="WP_190901427.1">
    <property type="nucleotide sequence ID" value="NZ_JACJTE010000108.1"/>
</dbReference>
<dbReference type="InterPro" id="IPR008307">
    <property type="entry name" value="UCP018957"/>
</dbReference>
<name>A0ABR8F930_NOSLI</name>
<accession>A0ABR8F930</accession>
<reference evidence="1 2" key="1">
    <citation type="journal article" date="2020" name="ISME J.">
        <title>Comparative genomics reveals insights into cyanobacterial evolution and habitat adaptation.</title>
        <authorList>
            <person name="Chen M.Y."/>
            <person name="Teng W.K."/>
            <person name="Zhao L."/>
            <person name="Hu C.X."/>
            <person name="Zhou Y.K."/>
            <person name="Han B.P."/>
            <person name="Song L.R."/>
            <person name="Shu W.S."/>
        </authorList>
    </citation>
    <scope>NUCLEOTIDE SEQUENCE [LARGE SCALE GENOMIC DNA]</scope>
    <source>
        <strain evidence="1 2">FACHB-391</strain>
    </source>
</reference>
<evidence type="ECO:0000313" key="2">
    <source>
        <dbReference type="Proteomes" id="UP000604661"/>
    </source>
</evidence>